<dbReference type="Gene3D" id="3.40.50.300">
    <property type="entry name" value="P-loop containing nucleotide triphosphate hydrolases"/>
    <property type="match status" value="1"/>
</dbReference>
<feature type="region of interest" description="Disordered" evidence="1">
    <location>
        <begin position="327"/>
        <end position="351"/>
    </location>
</feature>
<feature type="compositionally biased region" description="Polar residues" evidence="1">
    <location>
        <begin position="541"/>
        <end position="552"/>
    </location>
</feature>
<organism evidence="2 3">
    <name type="scientific">Acanthopleuribacter pedis</name>
    <dbReference type="NCBI Taxonomy" id="442870"/>
    <lineage>
        <taxon>Bacteria</taxon>
        <taxon>Pseudomonadati</taxon>
        <taxon>Acidobacteriota</taxon>
        <taxon>Holophagae</taxon>
        <taxon>Acanthopleuribacterales</taxon>
        <taxon>Acanthopleuribacteraceae</taxon>
        <taxon>Acanthopleuribacter</taxon>
    </lineage>
</organism>
<reference evidence="2" key="1">
    <citation type="submission" date="2021-03" db="EMBL/GenBank/DDBJ databases">
        <authorList>
            <person name="Wang G."/>
        </authorList>
    </citation>
    <scope>NUCLEOTIDE SEQUENCE</scope>
    <source>
        <strain evidence="2">KCTC 12899</strain>
    </source>
</reference>
<feature type="compositionally biased region" description="Basic and acidic residues" evidence="1">
    <location>
        <begin position="194"/>
        <end position="207"/>
    </location>
</feature>
<evidence type="ECO:0000313" key="3">
    <source>
        <dbReference type="Proteomes" id="UP000664417"/>
    </source>
</evidence>
<dbReference type="CDD" id="cd00882">
    <property type="entry name" value="Ras_like_GTPase"/>
    <property type="match status" value="1"/>
</dbReference>
<feature type="compositionally biased region" description="Low complexity" evidence="1">
    <location>
        <begin position="627"/>
        <end position="676"/>
    </location>
</feature>
<dbReference type="Proteomes" id="UP000664417">
    <property type="component" value="Unassembled WGS sequence"/>
</dbReference>
<proteinExistence type="predicted"/>
<comment type="caution">
    <text evidence="2">The sequence shown here is derived from an EMBL/GenBank/DDBJ whole genome shotgun (WGS) entry which is preliminary data.</text>
</comment>
<accession>A0A8J7QGZ8</accession>
<feature type="region of interest" description="Disordered" evidence="1">
    <location>
        <begin position="448"/>
        <end position="746"/>
    </location>
</feature>
<protein>
    <submittedName>
        <fullName evidence="2">GTPase domain-containing protein</fullName>
    </submittedName>
</protein>
<feature type="compositionally biased region" description="Acidic residues" evidence="1">
    <location>
        <begin position="577"/>
        <end position="588"/>
    </location>
</feature>
<feature type="compositionally biased region" description="Pro residues" evidence="1">
    <location>
        <begin position="678"/>
        <end position="690"/>
    </location>
</feature>
<dbReference type="EMBL" id="JAFREP010000005">
    <property type="protein sequence ID" value="MBO1318443.1"/>
    <property type="molecule type" value="Genomic_DNA"/>
</dbReference>
<sequence>MVFLNYSTMQMVAKIVFYGPGLCGKTTNLKEIYKKTSPKSRGEMVSLETETDRTLFFDLLPMDVGVVGGFKTKFQLYTVPGQVFYNSTRKLVLRGVDGIVFVADSQKPMFDANVDSFENLQENLAEMGLDLDDIPLVYQYNKRDLPNIASVEELNESLNPLGRPYVQAAALQGVGVFETLKEVSKQTLLKLRDKATGQEPVKKEKPKLQVRGSEPAPKNEMPKNVSFDTYPGTPNEEVKPTSVPAPTPDAHPETSESLPDVSLHGAEVLRPDQEGQIQTVRENTLDSFDLDFPEDDSLADESLDLDEFNDIDIDDASLSGSEALLDTGGNDALLETSGPLEVSAGDSQDAADPLAAAVDGDLSDSDFAELDNVAAEAEAAVAAKNQNNDLLGDDPYEDQSIEFEDEFAGEDDLETIRAELTPSPDDNGELMPPEDDAELTFDESVFEEHETAGAGGTPLEMEVNLGPPSFADVHPDLKDGDPPPLVHNELDAFPSHDMSSEASISIEENPVNPSAADTIQLDADVHPDTFSKDQFGELSDPSATIEVSTFTSNEEEPPGLAGEEDALPTVTEREPDADPEPMVVEDGDFSAAVEADPVETVAAPTEEASNMASADGGSVDIQAGANVTEPEPMAEAEPAAEATPVEPVTETAPTQPEPAPVAEAAPEEPAAAAETAPEPEPPSEPTPAPAAEPDLTTKSKKKKSKSSGLDDLNSLTAGIRTKGKSKRKSVDSLLGGLGSTGGGEKKKAKLEKFQVEVPADFTNAQLNCVFLDEDENVIHTELLKVNAMELEPGTFQVRMTLDIKTK</sequence>
<feature type="compositionally biased region" description="Basic and acidic residues" evidence="1">
    <location>
        <begin position="523"/>
        <end position="535"/>
    </location>
</feature>
<keyword evidence="3" id="KW-1185">Reference proteome</keyword>
<gene>
    <name evidence="2" type="ORF">J3U88_08245</name>
</gene>
<dbReference type="InterPro" id="IPR027417">
    <property type="entry name" value="P-loop_NTPase"/>
</dbReference>
<evidence type="ECO:0000313" key="2">
    <source>
        <dbReference type="EMBL" id="MBO1318443.1"/>
    </source>
</evidence>
<evidence type="ECO:0000256" key="1">
    <source>
        <dbReference type="SAM" id="MobiDB-lite"/>
    </source>
</evidence>
<dbReference type="InterPro" id="IPR052705">
    <property type="entry name" value="Gliding_Motility_GTPase"/>
</dbReference>
<dbReference type="AlphaFoldDB" id="A0A8J7QGZ8"/>
<dbReference type="PANTHER" id="PTHR42708">
    <property type="entry name" value="ATP/GTP-BINDING PROTEIN-RELATED"/>
    <property type="match status" value="1"/>
</dbReference>
<feature type="compositionally biased region" description="Acidic residues" evidence="1">
    <location>
        <begin position="553"/>
        <end position="566"/>
    </location>
</feature>
<dbReference type="SUPFAM" id="SSF52540">
    <property type="entry name" value="P-loop containing nucleoside triphosphate hydrolases"/>
    <property type="match status" value="1"/>
</dbReference>
<name>A0A8J7QGZ8_9BACT</name>
<dbReference type="PANTHER" id="PTHR42708:SF1">
    <property type="entry name" value="GLIDING MOTILITY PROTEIN MGLA"/>
    <property type="match status" value="1"/>
</dbReference>
<feature type="region of interest" description="Disordered" evidence="1">
    <location>
        <begin position="194"/>
        <end position="259"/>
    </location>
</feature>